<dbReference type="AlphaFoldDB" id="A0A1X6WX96"/>
<evidence type="ECO:0000256" key="8">
    <source>
        <dbReference type="SAM" id="Phobius"/>
    </source>
</evidence>
<keyword evidence="5 8" id="KW-0812">Transmembrane</keyword>
<feature type="transmembrane region" description="Helical" evidence="8">
    <location>
        <begin position="231"/>
        <end position="254"/>
    </location>
</feature>
<dbReference type="GO" id="GO:0005886">
    <property type="term" value="C:plasma membrane"/>
    <property type="evidence" value="ECO:0007669"/>
    <property type="project" value="UniProtKB-SubCell"/>
</dbReference>
<feature type="transmembrane region" description="Helical" evidence="8">
    <location>
        <begin position="197"/>
        <end position="219"/>
    </location>
</feature>
<dbReference type="Gene3D" id="1.20.1720.10">
    <property type="entry name" value="Multidrug resistance protein D"/>
    <property type="match status" value="1"/>
</dbReference>
<evidence type="ECO:0000256" key="2">
    <source>
        <dbReference type="ARBA" id="ARBA00008537"/>
    </source>
</evidence>
<proteinExistence type="inferred from homology"/>
<evidence type="ECO:0000256" key="1">
    <source>
        <dbReference type="ARBA" id="ARBA00004651"/>
    </source>
</evidence>
<dbReference type="Gene3D" id="1.20.1250.20">
    <property type="entry name" value="MFS general substrate transporter like domains"/>
    <property type="match status" value="1"/>
</dbReference>
<dbReference type="PANTHER" id="PTHR42718:SF9">
    <property type="entry name" value="MAJOR FACILITATOR SUPERFAMILY MULTIDRUG TRANSPORTER MFSC"/>
    <property type="match status" value="1"/>
</dbReference>
<dbReference type="CDD" id="cd17503">
    <property type="entry name" value="MFS_LmrB_MDR_like"/>
    <property type="match status" value="1"/>
</dbReference>
<dbReference type="SUPFAM" id="SSF103473">
    <property type="entry name" value="MFS general substrate transporter"/>
    <property type="match status" value="1"/>
</dbReference>
<protein>
    <submittedName>
        <fullName evidence="10">Drug resistance transporter EmrB/QacA subfamily</fullName>
    </submittedName>
</protein>
<dbReference type="Pfam" id="PF07690">
    <property type="entry name" value="MFS_1"/>
    <property type="match status" value="1"/>
</dbReference>
<dbReference type="NCBIfam" id="TIGR00711">
    <property type="entry name" value="efflux_EmrB"/>
    <property type="match status" value="1"/>
</dbReference>
<feature type="transmembrane region" description="Helical" evidence="8">
    <location>
        <begin position="450"/>
        <end position="469"/>
    </location>
</feature>
<gene>
    <name evidence="10" type="ORF">FM105_01975</name>
</gene>
<keyword evidence="4" id="KW-1003">Cell membrane</keyword>
<feature type="transmembrane region" description="Helical" evidence="8">
    <location>
        <begin position="309"/>
        <end position="329"/>
    </location>
</feature>
<feature type="transmembrane region" description="Helical" evidence="8">
    <location>
        <begin position="166"/>
        <end position="185"/>
    </location>
</feature>
<evidence type="ECO:0000256" key="3">
    <source>
        <dbReference type="ARBA" id="ARBA00022448"/>
    </source>
</evidence>
<organism evidence="10 11">
    <name type="scientific">Brevibacterium yomogidense</name>
    <dbReference type="NCBI Taxonomy" id="946573"/>
    <lineage>
        <taxon>Bacteria</taxon>
        <taxon>Bacillati</taxon>
        <taxon>Actinomycetota</taxon>
        <taxon>Actinomycetes</taxon>
        <taxon>Micrococcales</taxon>
        <taxon>Brevibacteriaceae</taxon>
        <taxon>Brevibacterium</taxon>
    </lineage>
</organism>
<keyword evidence="11" id="KW-1185">Reference proteome</keyword>
<dbReference type="InterPro" id="IPR036259">
    <property type="entry name" value="MFS_trans_sf"/>
</dbReference>
<evidence type="ECO:0000313" key="11">
    <source>
        <dbReference type="Proteomes" id="UP000196581"/>
    </source>
</evidence>
<dbReference type="InterPro" id="IPR011701">
    <property type="entry name" value="MFS"/>
</dbReference>
<feature type="transmembrane region" description="Helical" evidence="8">
    <location>
        <begin position="275"/>
        <end position="297"/>
    </location>
</feature>
<keyword evidence="3" id="KW-0813">Transport</keyword>
<comment type="similarity">
    <text evidence="2">Belongs to the major facilitator superfamily. EmrB family.</text>
</comment>
<feature type="transmembrane region" description="Helical" evidence="8">
    <location>
        <begin position="366"/>
        <end position="388"/>
    </location>
</feature>
<feature type="transmembrane region" description="Helical" evidence="8">
    <location>
        <begin position="341"/>
        <end position="360"/>
    </location>
</feature>
<evidence type="ECO:0000256" key="5">
    <source>
        <dbReference type="ARBA" id="ARBA00022692"/>
    </source>
</evidence>
<dbReference type="Proteomes" id="UP000196581">
    <property type="component" value="Unassembled WGS sequence"/>
</dbReference>
<evidence type="ECO:0000256" key="7">
    <source>
        <dbReference type="ARBA" id="ARBA00023136"/>
    </source>
</evidence>
<sequence>MSRNDDIDPAGMRVIWLLLAAAFVAILNETTMAIAIPELNISLGIPPEQGQWFTSAFMLTMAVVIPTTGFVLQRFTTRQVFLAAMITFSVGTALCLVASGFIPLLVGRIVQAAGTGIMLPLLMTTMMNVVPAHSRGRMMGRVGLVMSLAPAIGPTMSGLVLDSLGWRWLFGIVLPIALIALGLGAKWMTNLGESTDAPIDVVSILLSALAFGGIVYGLSQFGGANTGGAGSTVLLIGWGAIGGGLVFLAVFVWRQLSLQKQERALLDLRVFRSRNYVLSVIIMAIVALSMFGTFSLLPLFLQTVAGLTAAQSGMVLLPGSLLMGLLGPVMGRIYDARGPRVLLVPGTFMIAAAMFVYSTVGTATPTWTLVVVQTVMSLGLAASFTPLFSASLGSLQRHLYSHGSAVLNTLQQVGGAAGTALLVAVYSAALHAGEAAGESAAEAAAPGARAAFLIAACIAIVPVVLAFFIQKPEDQEAAEVVAD</sequence>
<feature type="transmembrane region" description="Helical" evidence="8">
    <location>
        <begin position="51"/>
        <end position="73"/>
    </location>
</feature>
<name>A0A1X6WX96_9MICO</name>
<evidence type="ECO:0000313" key="10">
    <source>
        <dbReference type="EMBL" id="SLM90358.1"/>
    </source>
</evidence>
<feature type="transmembrane region" description="Helical" evidence="8">
    <location>
        <begin position="409"/>
        <end position="430"/>
    </location>
</feature>
<dbReference type="GO" id="GO:0022857">
    <property type="term" value="F:transmembrane transporter activity"/>
    <property type="evidence" value="ECO:0007669"/>
    <property type="project" value="InterPro"/>
</dbReference>
<reference evidence="11" key="1">
    <citation type="submission" date="2017-02" db="EMBL/GenBank/DDBJ databases">
        <authorList>
            <person name="Dridi B."/>
        </authorList>
    </citation>
    <scope>NUCLEOTIDE SEQUENCE [LARGE SCALE GENOMIC DNA]</scope>
    <source>
        <strain evidence="11">B Co 03.10</strain>
    </source>
</reference>
<keyword evidence="7 8" id="KW-0472">Membrane</keyword>
<dbReference type="PANTHER" id="PTHR42718">
    <property type="entry name" value="MAJOR FACILITATOR SUPERFAMILY MULTIDRUG TRANSPORTER MFSC"/>
    <property type="match status" value="1"/>
</dbReference>
<feature type="transmembrane region" description="Helical" evidence="8">
    <location>
        <begin position="142"/>
        <end position="160"/>
    </location>
</feature>
<evidence type="ECO:0000259" key="9">
    <source>
        <dbReference type="PROSITE" id="PS50850"/>
    </source>
</evidence>
<dbReference type="InterPro" id="IPR020846">
    <property type="entry name" value="MFS_dom"/>
</dbReference>
<accession>A0A1X6WX96</accession>
<feature type="transmembrane region" description="Helical" evidence="8">
    <location>
        <begin position="80"/>
        <end position="103"/>
    </location>
</feature>
<comment type="subcellular location">
    <subcellularLocation>
        <location evidence="1">Cell membrane</location>
        <topology evidence="1">Multi-pass membrane protein</topology>
    </subcellularLocation>
</comment>
<evidence type="ECO:0000256" key="6">
    <source>
        <dbReference type="ARBA" id="ARBA00022989"/>
    </source>
</evidence>
<feature type="domain" description="Major facilitator superfamily (MFS) profile" evidence="9">
    <location>
        <begin position="14"/>
        <end position="474"/>
    </location>
</feature>
<feature type="transmembrane region" description="Helical" evidence="8">
    <location>
        <begin position="109"/>
        <end position="130"/>
    </location>
</feature>
<dbReference type="InterPro" id="IPR004638">
    <property type="entry name" value="EmrB-like"/>
</dbReference>
<dbReference type="EMBL" id="FWFF01000001">
    <property type="protein sequence ID" value="SLM90358.1"/>
    <property type="molecule type" value="Genomic_DNA"/>
</dbReference>
<dbReference type="PROSITE" id="PS50850">
    <property type="entry name" value="MFS"/>
    <property type="match status" value="1"/>
</dbReference>
<evidence type="ECO:0000256" key="4">
    <source>
        <dbReference type="ARBA" id="ARBA00022475"/>
    </source>
</evidence>
<keyword evidence="6 8" id="KW-1133">Transmembrane helix</keyword>
<dbReference type="PRINTS" id="PR01036">
    <property type="entry name" value="TCRTETB"/>
</dbReference>